<accession>A0A6V8P7G2</accession>
<comment type="caution">
    <text evidence="2">The sequence shown here is derived from an EMBL/GenBank/DDBJ whole genome shotgun (WGS) entry which is preliminary data.</text>
</comment>
<dbReference type="EMBL" id="BLRY01000285">
    <property type="protein sequence ID" value="GFP28569.1"/>
    <property type="molecule type" value="Genomic_DNA"/>
</dbReference>
<keyword evidence="1" id="KW-1133">Transmembrane helix</keyword>
<evidence type="ECO:0000256" key="1">
    <source>
        <dbReference type="SAM" id="Phobius"/>
    </source>
</evidence>
<gene>
    <name evidence="2" type="ORF">HKBW3S33_01983</name>
</gene>
<name>A0A6V8P7G2_9ACTN</name>
<sequence>IRTGLLLSGAPGYWYQAFIGIVLIVAATIHLKMMGIRE</sequence>
<organism evidence="2 3">
    <name type="scientific">Candidatus Hakubella thermalkaliphila</name>
    <dbReference type="NCBI Taxonomy" id="2754717"/>
    <lineage>
        <taxon>Bacteria</taxon>
        <taxon>Bacillati</taxon>
        <taxon>Actinomycetota</taxon>
        <taxon>Actinomycetota incertae sedis</taxon>
        <taxon>Candidatus Hakubellales</taxon>
        <taxon>Candidatus Hakubellaceae</taxon>
        <taxon>Candidatus Hakubella</taxon>
    </lineage>
</organism>
<keyword evidence="1" id="KW-0472">Membrane</keyword>
<feature type="non-terminal residue" evidence="2">
    <location>
        <position position="1"/>
    </location>
</feature>
<keyword evidence="3" id="KW-1185">Reference proteome</keyword>
<evidence type="ECO:0000313" key="2">
    <source>
        <dbReference type="EMBL" id="GFP28569.1"/>
    </source>
</evidence>
<protein>
    <submittedName>
        <fullName evidence="2">Uncharacterized protein</fullName>
    </submittedName>
</protein>
<reference evidence="2 3" key="1">
    <citation type="journal article" date="2020" name="Front. Microbiol.">
        <title>Single-cell genomics of novel Actinobacteria with the Wood-Ljungdahl pathway discovered in a serpentinizing system.</title>
        <authorList>
            <person name="Merino N."/>
            <person name="Kawai M."/>
            <person name="Boyd E.S."/>
            <person name="Colman D.R."/>
            <person name="McGlynn S.E."/>
            <person name="Nealson K.H."/>
            <person name="Kurokawa K."/>
            <person name="Hongoh Y."/>
        </authorList>
    </citation>
    <scope>NUCLEOTIDE SEQUENCE [LARGE SCALE GENOMIC DNA]</scope>
    <source>
        <strain evidence="2 3">S33</strain>
    </source>
</reference>
<feature type="transmembrane region" description="Helical" evidence="1">
    <location>
        <begin position="12"/>
        <end position="31"/>
    </location>
</feature>
<dbReference type="Proteomes" id="UP000591948">
    <property type="component" value="Unassembled WGS sequence"/>
</dbReference>
<proteinExistence type="predicted"/>
<dbReference type="AlphaFoldDB" id="A0A6V8P7G2"/>
<evidence type="ECO:0000313" key="3">
    <source>
        <dbReference type="Proteomes" id="UP000591948"/>
    </source>
</evidence>
<keyword evidence="1" id="KW-0812">Transmembrane</keyword>